<evidence type="ECO:0000313" key="2">
    <source>
        <dbReference type="EMBL" id="MCE5166586.1"/>
    </source>
</evidence>
<accession>A0ABS8Y4C6</accession>
<dbReference type="Pfam" id="PF23292">
    <property type="entry name" value="SAND_ULT1"/>
    <property type="match status" value="1"/>
</dbReference>
<dbReference type="Proteomes" id="UP000823775">
    <property type="component" value="Unassembled WGS sequence"/>
</dbReference>
<proteinExistence type="predicted"/>
<dbReference type="PANTHER" id="PTHR34053">
    <property type="entry name" value="PROTEIN ULTRAPETALA 1"/>
    <property type="match status" value="1"/>
</dbReference>
<sequence length="77" mass="8580">MFTEEELRDLCVLKRGDDYVEVLCGCTSLHYGDSGGKLRAFTSGALEINCECFSGCREEGEAYQSKNLHGVHFVVVR</sequence>
<dbReference type="PANTHER" id="PTHR34053:SF8">
    <property type="entry name" value="SAND DOMAIN-CONTAINING PROTEIN"/>
    <property type="match status" value="1"/>
</dbReference>
<name>A0ABS8Y4C6_DATST</name>
<dbReference type="InterPro" id="IPR057011">
    <property type="entry name" value="ULT1/2_SAND"/>
</dbReference>
<dbReference type="EMBL" id="JACEIK010026627">
    <property type="protein sequence ID" value="MCE5166586.1"/>
    <property type="molecule type" value="Genomic_DNA"/>
</dbReference>
<organism evidence="2 3">
    <name type="scientific">Datura stramonium</name>
    <name type="common">Jimsonweed</name>
    <name type="synonym">Common thornapple</name>
    <dbReference type="NCBI Taxonomy" id="4076"/>
    <lineage>
        <taxon>Eukaryota</taxon>
        <taxon>Viridiplantae</taxon>
        <taxon>Streptophyta</taxon>
        <taxon>Embryophyta</taxon>
        <taxon>Tracheophyta</taxon>
        <taxon>Spermatophyta</taxon>
        <taxon>Magnoliopsida</taxon>
        <taxon>eudicotyledons</taxon>
        <taxon>Gunneridae</taxon>
        <taxon>Pentapetalae</taxon>
        <taxon>asterids</taxon>
        <taxon>lamiids</taxon>
        <taxon>Solanales</taxon>
        <taxon>Solanaceae</taxon>
        <taxon>Solanoideae</taxon>
        <taxon>Datureae</taxon>
        <taxon>Datura</taxon>
    </lineage>
</organism>
<protein>
    <recommendedName>
        <fullName evidence="1">ULTRAPETALA1/2 SAND domain-containing protein</fullName>
    </recommendedName>
</protein>
<gene>
    <name evidence="2" type="ORF">HAX54_022167</name>
</gene>
<reference evidence="2 3" key="1">
    <citation type="journal article" date="2021" name="BMC Genomics">
        <title>Datura genome reveals duplications of psychoactive alkaloid biosynthetic genes and high mutation rate following tissue culture.</title>
        <authorList>
            <person name="Rajewski A."/>
            <person name="Carter-House D."/>
            <person name="Stajich J."/>
            <person name="Litt A."/>
        </authorList>
    </citation>
    <scope>NUCLEOTIDE SEQUENCE [LARGE SCALE GENOMIC DNA]</scope>
    <source>
        <strain evidence="2">AR-01</strain>
    </source>
</reference>
<comment type="caution">
    <text evidence="2">The sequence shown here is derived from an EMBL/GenBank/DDBJ whole genome shotgun (WGS) entry which is preliminary data.</text>
</comment>
<evidence type="ECO:0000313" key="3">
    <source>
        <dbReference type="Proteomes" id="UP000823775"/>
    </source>
</evidence>
<evidence type="ECO:0000259" key="1">
    <source>
        <dbReference type="Pfam" id="PF23292"/>
    </source>
</evidence>
<keyword evidence="3" id="KW-1185">Reference proteome</keyword>
<feature type="domain" description="ULTRAPETALA1/2 SAND" evidence="1">
    <location>
        <begin position="12"/>
        <end position="61"/>
    </location>
</feature>
<dbReference type="InterPro" id="IPR020533">
    <property type="entry name" value="Developmental_reg_ULTRAPETALA"/>
</dbReference>